<organism evidence="2 3">
    <name type="scientific">Luteimicrobium album</name>
    <dbReference type="NCBI Taxonomy" id="1054550"/>
    <lineage>
        <taxon>Bacteria</taxon>
        <taxon>Bacillati</taxon>
        <taxon>Actinomycetota</taxon>
        <taxon>Actinomycetes</taxon>
        <taxon>Micrococcales</taxon>
        <taxon>Luteimicrobium</taxon>
    </lineage>
</organism>
<dbReference type="RefSeq" id="WP_284292599.1">
    <property type="nucleotide sequence ID" value="NZ_BSUK01000001.1"/>
</dbReference>
<sequence>MTAHHDPADTPARLEARATWRVSRMHARVTRLLGAAFDADGDGLRSYHYRLLAALNEWGAMSQADLGRRTGIDRSDVTGALGDLEPRGLVTRHTDPAHARRKIVAITPGGVGRLRELDAVIDGVQERFLAPLTPAQRRTFLDLASRLADVPPDDGS</sequence>
<dbReference type="InterPro" id="IPR039422">
    <property type="entry name" value="MarR/SlyA-like"/>
</dbReference>
<dbReference type="InterPro" id="IPR036388">
    <property type="entry name" value="WH-like_DNA-bd_sf"/>
</dbReference>
<dbReference type="PANTHER" id="PTHR33164:SF95">
    <property type="entry name" value="TRANSCRIPTIONAL REGULATOR"/>
    <property type="match status" value="1"/>
</dbReference>
<reference evidence="3" key="1">
    <citation type="journal article" date="2019" name="Int. J. Syst. Evol. Microbiol.">
        <title>The Global Catalogue of Microorganisms (GCM) 10K type strain sequencing project: providing services to taxonomists for standard genome sequencing and annotation.</title>
        <authorList>
            <consortium name="The Broad Institute Genomics Platform"/>
            <consortium name="The Broad Institute Genome Sequencing Center for Infectious Disease"/>
            <person name="Wu L."/>
            <person name="Ma J."/>
        </authorList>
    </citation>
    <scope>NUCLEOTIDE SEQUENCE [LARGE SCALE GENOMIC DNA]</scope>
    <source>
        <strain evidence="3">NBRC 106348</strain>
    </source>
</reference>
<protein>
    <recommendedName>
        <fullName evidence="1">HTH marR-type domain-containing protein</fullName>
    </recommendedName>
</protein>
<name>A0ABQ6I0E6_9MICO</name>
<comment type="caution">
    <text evidence="2">The sequence shown here is derived from an EMBL/GenBank/DDBJ whole genome shotgun (WGS) entry which is preliminary data.</text>
</comment>
<dbReference type="Pfam" id="PF12802">
    <property type="entry name" value="MarR_2"/>
    <property type="match status" value="1"/>
</dbReference>
<dbReference type="InterPro" id="IPR036390">
    <property type="entry name" value="WH_DNA-bd_sf"/>
</dbReference>
<gene>
    <name evidence="2" type="ORF">GCM10025864_13870</name>
</gene>
<dbReference type="Gene3D" id="1.10.10.10">
    <property type="entry name" value="Winged helix-like DNA-binding domain superfamily/Winged helix DNA-binding domain"/>
    <property type="match status" value="1"/>
</dbReference>
<proteinExistence type="predicted"/>
<dbReference type="PROSITE" id="PS50995">
    <property type="entry name" value="HTH_MARR_2"/>
    <property type="match status" value="1"/>
</dbReference>
<feature type="domain" description="HTH marR-type" evidence="1">
    <location>
        <begin position="15"/>
        <end position="149"/>
    </location>
</feature>
<evidence type="ECO:0000313" key="3">
    <source>
        <dbReference type="Proteomes" id="UP001157091"/>
    </source>
</evidence>
<dbReference type="SMART" id="SM00347">
    <property type="entry name" value="HTH_MARR"/>
    <property type="match status" value="1"/>
</dbReference>
<dbReference type="EMBL" id="BSUK01000001">
    <property type="protein sequence ID" value="GMA23628.1"/>
    <property type="molecule type" value="Genomic_DNA"/>
</dbReference>
<dbReference type="Proteomes" id="UP001157091">
    <property type="component" value="Unassembled WGS sequence"/>
</dbReference>
<dbReference type="SUPFAM" id="SSF46785">
    <property type="entry name" value="Winged helix' DNA-binding domain"/>
    <property type="match status" value="1"/>
</dbReference>
<dbReference type="PANTHER" id="PTHR33164">
    <property type="entry name" value="TRANSCRIPTIONAL REGULATOR, MARR FAMILY"/>
    <property type="match status" value="1"/>
</dbReference>
<keyword evidence="3" id="KW-1185">Reference proteome</keyword>
<dbReference type="InterPro" id="IPR000835">
    <property type="entry name" value="HTH_MarR-typ"/>
</dbReference>
<accession>A0ABQ6I0E6</accession>
<evidence type="ECO:0000259" key="1">
    <source>
        <dbReference type="PROSITE" id="PS50995"/>
    </source>
</evidence>
<evidence type="ECO:0000313" key="2">
    <source>
        <dbReference type="EMBL" id="GMA23628.1"/>
    </source>
</evidence>